<evidence type="ECO:0000256" key="7">
    <source>
        <dbReference type="ARBA" id="ARBA00023033"/>
    </source>
</evidence>
<dbReference type="Proteomes" id="UP000019478">
    <property type="component" value="Unassembled WGS sequence"/>
</dbReference>
<evidence type="ECO:0000256" key="1">
    <source>
        <dbReference type="ARBA" id="ARBA00001971"/>
    </source>
</evidence>
<dbReference type="GO" id="GO:0016705">
    <property type="term" value="F:oxidoreductase activity, acting on paired donors, with incorporation or reduction of molecular oxygen"/>
    <property type="evidence" value="ECO:0007669"/>
    <property type="project" value="InterPro"/>
</dbReference>
<dbReference type="SUPFAM" id="SSF48264">
    <property type="entry name" value="Cytochrome P450"/>
    <property type="match status" value="1"/>
</dbReference>
<comment type="similarity">
    <text evidence="2 9">Belongs to the cytochrome P450 family.</text>
</comment>
<dbReference type="GO" id="GO:0004497">
    <property type="term" value="F:monooxygenase activity"/>
    <property type="evidence" value="ECO:0007669"/>
    <property type="project" value="UniProtKB-KW"/>
</dbReference>
<dbReference type="InterPro" id="IPR050121">
    <property type="entry name" value="Cytochrome_P450_monoxygenase"/>
</dbReference>
<evidence type="ECO:0000256" key="3">
    <source>
        <dbReference type="ARBA" id="ARBA00022617"/>
    </source>
</evidence>
<evidence type="ECO:0008006" key="12">
    <source>
        <dbReference type="Google" id="ProtNLM"/>
    </source>
</evidence>
<name>W9XP60_9EURO</name>
<dbReference type="InterPro" id="IPR001128">
    <property type="entry name" value="Cyt_P450"/>
</dbReference>
<feature type="binding site" description="axial binding residue" evidence="8">
    <location>
        <position position="417"/>
    </location>
    <ligand>
        <name>heme</name>
        <dbReference type="ChEBI" id="CHEBI:30413"/>
    </ligand>
    <ligandPart>
        <name>Fe</name>
        <dbReference type="ChEBI" id="CHEBI:18248"/>
    </ligandPart>
</feature>
<dbReference type="GO" id="GO:0020037">
    <property type="term" value="F:heme binding"/>
    <property type="evidence" value="ECO:0007669"/>
    <property type="project" value="InterPro"/>
</dbReference>
<dbReference type="PANTHER" id="PTHR24305">
    <property type="entry name" value="CYTOCHROME P450"/>
    <property type="match status" value="1"/>
</dbReference>
<proteinExistence type="inferred from homology"/>
<gene>
    <name evidence="10" type="ORF">A1O3_08616</name>
</gene>
<dbReference type="GO" id="GO:0005506">
    <property type="term" value="F:iron ion binding"/>
    <property type="evidence" value="ECO:0007669"/>
    <property type="project" value="InterPro"/>
</dbReference>
<dbReference type="PRINTS" id="PR00385">
    <property type="entry name" value="P450"/>
</dbReference>
<dbReference type="InterPro" id="IPR002401">
    <property type="entry name" value="Cyt_P450_E_grp-I"/>
</dbReference>
<evidence type="ECO:0000256" key="5">
    <source>
        <dbReference type="ARBA" id="ARBA00023002"/>
    </source>
</evidence>
<accession>W9XP60</accession>
<reference evidence="10 11" key="1">
    <citation type="submission" date="2013-03" db="EMBL/GenBank/DDBJ databases">
        <title>The Genome Sequence of Capronia epimyces CBS 606.96.</title>
        <authorList>
            <consortium name="The Broad Institute Genomics Platform"/>
            <person name="Cuomo C."/>
            <person name="de Hoog S."/>
            <person name="Gorbushina A."/>
            <person name="Walker B."/>
            <person name="Young S.K."/>
            <person name="Zeng Q."/>
            <person name="Gargeya S."/>
            <person name="Fitzgerald M."/>
            <person name="Haas B."/>
            <person name="Abouelleil A."/>
            <person name="Allen A.W."/>
            <person name="Alvarado L."/>
            <person name="Arachchi H.M."/>
            <person name="Berlin A.M."/>
            <person name="Chapman S.B."/>
            <person name="Gainer-Dewar J."/>
            <person name="Goldberg J."/>
            <person name="Griggs A."/>
            <person name="Gujja S."/>
            <person name="Hansen M."/>
            <person name="Howarth C."/>
            <person name="Imamovic A."/>
            <person name="Ireland A."/>
            <person name="Larimer J."/>
            <person name="McCowan C."/>
            <person name="Murphy C."/>
            <person name="Pearson M."/>
            <person name="Poon T.W."/>
            <person name="Priest M."/>
            <person name="Roberts A."/>
            <person name="Saif S."/>
            <person name="Shea T."/>
            <person name="Sisk P."/>
            <person name="Sykes S."/>
            <person name="Wortman J."/>
            <person name="Nusbaum C."/>
            <person name="Birren B."/>
        </authorList>
    </citation>
    <scope>NUCLEOTIDE SEQUENCE [LARGE SCALE GENOMIC DNA]</scope>
    <source>
        <strain evidence="10 11">CBS 606.96</strain>
    </source>
</reference>
<dbReference type="PRINTS" id="PR00463">
    <property type="entry name" value="EP450I"/>
</dbReference>
<dbReference type="STRING" id="1182542.W9XP60"/>
<sequence>MPKGDIVRVSPDKLSFRTSGAIHDIYTDRQANMVKTGWTEASIRSNPFVNTHIMPDRHLHAARRRLLSNAFSEGAMKNLENYVVDRIRDWCNYIAEAPEQNQTKIDGEKDELSGWSKARDMGIWSTLLTVDVLGELCFGSSFDAMKNGHTFVMDLLLSSSKLNNIIAFLPIRNLIFPLIRTPAILFVTSNETLKHRFEYREKITGLVEKRFALEKSNNAEKAAGEQRRDFFHYLLHAKDPQTGAQFQSKDLVGEGSLLVGAGSDTSSTAMSACFFYLMRWPRAFKKLQDEVRSAFQHVEEIRHGPKLAGLLYLRACIDEAMRLSPPVPGLLDRKILPGGAVVDDHSLPEGVVVGVPIYAIHHSEKYFPRPFEFSPERWIAGVGIGVNTGPGSSPVTPEAVELAKAAFHPFSSGPRGCIGKNMAYMELLIAVGRAAWLFDIRLKHGDRTGEGRPGGEPGRERVGEYQLRDWLISGREGPVLEFRRREVET</sequence>
<evidence type="ECO:0000256" key="4">
    <source>
        <dbReference type="ARBA" id="ARBA00022723"/>
    </source>
</evidence>
<evidence type="ECO:0000256" key="8">
    <source>
        <dbReference type="PIRSR" id="PIRSR602401-1"/>
    </source>
</evidence>
<dbReference type="CDD" id="cd11061">
    <property type="entry name" value="CYP67-like"/>
    <property type="match status" value="1"/>
</dbReference>
<dbReference type="RefSeq" id="XP_007736903.1">
    <property type="nucleotide sequence ID" value="XM_007738713.1"/>
</dbReference>
<dbReference type="eggNOG" id="KOG0157">
    <property type="taxonomic scope" value="Eukaryota"/>
</dbReference>
<dbReference type="InterPro" id="IPR017972">
    <property type="entry name" value="Cyt_P450_CS"/>
</dbReference>
<keyword evidence="7 9" id="KW-0503">Monooxygenase</keyword>
<dbReference type="InterPro" id="IPR036396">
    <property type="entry name" value="Cyt_P450_sf"/>
</dbReference>
<dbReference type="HOGENOM" id="CLU_001570_14_11_1"/>
<dbReference type="PROSITE" id="PS00086">
    <property type="entry name" value="CYTOCHROME_P450"/>
    <property type="match status" value="1"/>
</dbReference>
<organism evidence="10 11">
    <name type="scientific">Capronia epimyces CBS 606.96</name>
    <dbReference type="NCBI Taxonomy" id="1182542"/>
    <lineage>
        <taxon>Eukaryota</taxon>
        <taxon>Fungi</taxon>
        <taxon>Dikarya</taxon>
        <taxon>Ascomycota</taxon>
        <taxon>Pezizomycotina</taxon>
        <taxon>Eurotiomycetes</taxon>
        <taxon>Chaetothyriomycetidae</taxon>
        <taxon>Chaetothyriales</taxon>
        <taxon>Herpotrichiellaceae</taxon>
        <taxon>Capronia</taxon>
    </lineage>
</organism>
<dbReference type="Gene3D" id="1.10.630.10">
    <property type="entry name" value="Cytochrome P450"/>
    <property type="match status" value="1"/>
</dbReference>
<dbReference type="PANTHER" id="PTHR24305:SF237">
    <property type="entry name" value="CYTOCHROME P450 MONOOXYGENASE ATNE-RELATED"/>
    <property type="match status" value="1"/>
</dbReference>
<keyword evidence="6 8" id="KW-0408">Iron</keyword>
<comment type="caution">
    <text evidence="10">The sequence shown here is derived from an EMBL/GenBank/DDBJ whole genome shotgun (WGS) entry which is preliminary data.</text>
</comment>
<dbReference type="OrthoDB" id="1470350at2759"/>
<keyword evidence="5 9" id="KW-0560">Oxidoreductase</keyword>
<dbReference type="GeneID" id="19172703"/>
<protein>
    <recommendedName>
        <fullName evidence="12">Benzoate 4-monooxygenase</fullName>
    </recommendedName>
</protein>
<evidence type="ECO:0000256" key="2">
    <source>
        <dbReference type="ARBA" id="ARBA00010617"/>
    </source>
</evidence>
<evidence type="ECO:0000313" key="10">
    <source>
        <dbReference type="EMBL" id="EXJ79115.1"/>
    </source>
</evidence>
<comment type="cofactor">
    <cofactor evidence="1 8">
        <name>heme</name>
        <dbReference type="ChEBI" id="CHEBI:30413"/>
    </cofactor>
</comment>
<dbReference type="Pfam" id="PF00067">
    <property type="entry name" value="p450"/>
    <property type="match status" value="1"/>
</dbReference>
<keyword evidence="11" id="KW-1185">Reference proteome</keyword>
<keyword evidence="3 8" id="KW-0349">Heme</keyword>
<evidence type="ECO:0000256" key="6">
    <source>
        <dbReference type="ARBA" id="ARBA00023004"/>
    </source>
</evidence>
<evidence type="ECO:0000313" key="11">
    <source>
        <dbReference type="Proteomes" id="UP000019478"/>
    </source>
</evidence>
<dbReference type="EMBL" id="AMGY01000008">
    <property type="protein sequence ID" value="EXJ79115.1"/>
    <property type="molecule type" value="Genomic_DNA"/>
</dbReference>
<dbReference type="AlphaFoldDB" id="W9XP60"/>
<evidence type="ECO:0000256" key="9">
    <source>
        <dbReference type="RuleBase" id="RU000461"/>
    </source>
</evidence>
<keyword evidence="4 8" id="KW-0479">Metal-binding</keyword>